<evidence type="ECO:0000256" key="1">
    <source>
        <dbReference type="SAM" id="Phobius"/>
    </source>
</evidence>
<gene>
    <name evidence="3" type="ORF">C7Y71_007025</name>
</gene>
<keyword evidence="1" id="KW-1133">Transmembrane helix</keyword>
<dbReference type="InterPro" id="IPR050879">
    <property type="entry name" value="Acyltransferase_3"/>
</dbReference>
<dbReference type="EMBL" id="CP033459">
    <property type="protein sequence ID" value="QFQ12788.1"/>
    <property type="molecule type" value="Genomic_DNA"/>
</dbReference>
<feature type="transmembrane region" description="Helical" evidence="1">
    <location>
        <begin position="243"/>
        <end position="260"/>
    </location>
</feature>
<evidence type="ECO:0000259" key="2">
    <source>
        <dbReference type="Pfam" id="PF01757"/>
    </source>
</evidence>
<protein>
    <submittedName>
        <fullName evidence="3">Acyltransferase</fullName>
    </submittedName>
</protein>
<accession>A0A5P8E774</accession>
<dbReference type="PANTHER" id="PTHR23028">
    <property type="entry name" value="ACETYLTRANSFERASE"/>
    <property type="match status" value="1"/>
</dbReference>
<dbReference type="InterPro" id="IPR002656">
    <property type="entry name" value="Acyl_transf_3_dom"/>
</dbReference>
<evidence type="ECO:0000313" key="4">
    <source>
        <dbReference type="Proteomes" id="UP000249375"/>
    </source>
</evidence>
<reference evidence="3 4" key="1">
    <citation type="submission" date="2018-11" db="EMBL/GenBank/DDBJ databases">
        <authorList>
            <person name="Na S.W."/>
            <person name="Baik M."/>
        </authorList>
    </citation>
    <scope>NUCLEOTIDE SEQUENCE [LARGE SCALE GENOMIC DNA]</scope>
    <source>
        <strain evidence="3 4">E39</strain>
    </source>
</reference>
<dbReference type="Pfam" id="PF01757">
    <property type="entry name" value="Acyl_transf_3"/>
    <property type="match status" value="1"/>
</dbReference>
<sequence length="368" mass="41404">MKSSQMKAKTHFLLLDALRGVAALIVLVYHFFEGFATSSQDQMCNHGYLAVDFFFILSGFVIGYAYDDRWKTMSMGTFFKRRLIRLHPMVIAGVLIGAATFVLQGSEHWDGTKVSTSMLMLAMLLNLFMLPVFPGMGPEVRGNGEMFPLNGPNWSLFFEYIGNICYAIFIHRLSTKVLTGLVVILGAMLGAYCLFNMSGDWHLGVGWSMDSWGFPGGLLRMLFSYTLGMLLSRKFRPCRAPGAFGISTFILVALLPLPFLGEVYNALFEFFCIAAVFPFVVWYAASGSVSGKVSKKVCTFLGDISYPVYVVHYPFMYLFYDWVWDNKVPLAQAWPYGVLVIVGSVLLAWVLLNVYDKPVRKWMGNRLT</sequence>
<feature type="transmembrane region" description="Helical" evidence="1">
    <location>
        <begin position="266"/>
        <end position="285"/>
    </location>
</feature>
<dbReference type="AlphaFoldDB" id="A0A5P8E774"/>
<keyword evidence="3" id="KW-0808">Transferase</keyword>
<dbReference type="PANTHER" id="PTHR23028:SF134">
    <property type="entry name" value="PUTATIVE (AFU_ORTHOLOGUE AFUA_4G08520)-RELATED"/>
    <property type="match status" value="1"/>
</dbReference>
<name>A0A5P8E774_9BACT</name>
<feature type="transmembrane region" description="Helical" evidence="1">
    <location>
        <begin position="47"/>
        <end position="66"/>
    </location>
</feature>
<evidence type="ECO:0000313" key="3">
    <source>
        <dbReference type="EMBL" id="QFQ12788.1"/>
    </source>
</evidence>
<organism evidence="3 4">
    <name type="scientific">Pseudoprevotella muciniphila</name>
    <dbReference type="NCBI Taxonomy" id="2133944"/>
    <lineage>
        <taxon>Bacteria</taxon>
        <taxon>Pseudomonadati</taxon>
        <taxon>Bacteroidota</taxon>
        <taxon>Bacteroidia</taxon>
        <taxon>Bacteroidales</taxon>
        <taxon>Prevotellaceae</taxon>
        <taxon>Pseudoprevotella</taxon>
    </lineage>
</organism>
<feature type="transmembrane region" description="Helical" evidence="1">
    <location>
        <begin position="297"/>
        <end position="316"/>
    </location>
</feature>
<feature type="transmembrane region" description="Helical" evidence="1">
    <location>
        <begin position="177"/>
        <end position="197"/>
    </location>
</feature>
<feature type="transmembrane region" description="Helical" evidence="1">
    <location>
        <begin position="212"/>
        <end position="231"/>
    </location>
</feature>
<proteinExistence type="predicted"/>
<keyword evidence="1" id="KW-0472">Membrane</keyword>
<dbReference type="Proteomes" id="UP000249375">
    <property type="component" value="Chromosome"/>
</dbReference>
<keyword evidence="1" id="KW-0812">Transmembrane</keyword>
<feature type="domain" description="Acyltransferase 3" evidence="2">
    <location>
        <begin position="15"/>
        <end position="351"/>
    </location>
</feature>
<dbReference type="OrthoDB" id="9796461at2"/>
<dbReference type="KEGG" id="alq:C7Y71_007025"/>
<feature type="transmembrane region" description="Helical" evidence="1">
    <location>
        <begin position="336"/>
        <end position="355"/>
    </location>
</feature>
<feature type="transmembrane region" description="Helical" evidence="1">
    <location>
        <begin position="12"/>
        <end position="32"/>
    </location>
</feature>
<dbReference type="GO" id="GO:0016747">
    <property type="term" value="F:acyltransferase activity, transferring groups other than amino-acyl groups"/>
    <property type="evidence" value="ECO:0007669"/>
    <property type="project" value="InterPro"/>
</dbReference>
<keyword evidence="4" id="KW-1185">Reference proteome</keyword>
<keyword evidence="3" id="KW-0012">Acyltransferase</keyword>
<feature type="transmembrane region" description="Helical" evidence="1">
    <location>
        <begin position="86"/>
        <end position="106"/>
    </location>
</feature>
<feature type="transmembrane region" description="Helical" evidence="1">
    <location>
        <begin position="118"/>
        <end position="136"/>
    </location>
</feature>